<evidence type="ECO:0000256" key="5">
    <source>
        <dbReference type="PROSITE-ProRule" id="PRU00335"/>
    </source>
</evidence>
<proteinExistence type="predicted"/>
<evidence type="ECO:0000313" key="7">
    <source>
        <dbReference type="EMBL" id="MFD2470588.1"/>
    </source>
</evidence>
<feature type="DNA-binding region" description="H-T-H motif" evidence="5">
    <location>
        <begin position="31"/>
        <end position="50"/>
    </location>
</feature>
<dbReference type="InterPro" id="IPR009057">
    <property type="entry name" value="Homeodomain-like_sf"/>
</dbReference>
<protein>
    <submittedName>
        <fullName evidence="7">TetR/AcrR family transcriptional regulator</fullName>
    </submittedName>
</protein>
<organism evidence="7 8">
    <name type="scientific">Amycolatopsis silviterrae</name>
    <dbReference type="NCBI Taxonomy" id="1656914"/>
    <lineage>
        <taxon>Bacteria</taxon>
        <taxon>Bacillati</taxon>
        <taxon>Actinomycetota</taxon>
        <taxon>Actinomycetes</taxon>
        <taxon>Pseudonocardiales</taxon>
        <taxon>Pseudonocardiaceae</taxon>
        <taxon>Amycolatopsis</taxon>
    </lineage>
</organism>
<dbReference type="PROSITE" id="PS50977">
    <property type="entry name" value="HTH_TETR_2"/>
    <property type="match status" value="1"/>
</dbReference>
<sequence>MPKQVDHDSRRAHLADAVCSLVSTRGLESVTLREVATEAGVSMGAVQRCFRTKAEMLLFAQEHVNREVAARARARIGDGAAAVMLEQALTALLAVDDPGLVSARVWIAFTAQAVVDPALAAAHEEHYAGLTEMLTVLLKAAQDSGEVRTGLDLRQEVDAVLTLADGLTLQVLLGRHTPESAVAELRRQTRHLWA</sequence>
<comment type="caution">
    <text evidence="7">The sequence shown here is derived from an EMBL/GenBank/DDBJ whole genome shotgun (WGS) entry which is preliminary data.</text>
</comment>
<dbReference type="SUPFAM" id="SSF46689">
    <property type="entry name" value="Homeodomain-like"/>
    <property type="match status" value="1"/>
</dbReference>
<dbReference type="InterPro" id="IPR039538">
    <property type="entry name" value="BetI_C"/>
</dbReference>
<dbReference type="Gene3D" id="1.10.357.10">
    <property type="entry name" value="Tetracycline Repressor, domain 2"/>
    <property type="match status" value="1"/>
</dbReference>
<name>A0ABW5HBN9_9PSEU</name>
<evidence type="ECO:0000256" key="2">
    <source>
        <dbReference type="ARBA" id="ARBA00023015"/>
    </source>
</evidence>
<dbReference type="Pfam" id="PF00440">
    <property type="entry name" value="TetR_N"/>
    <property type="match status" value="1"/>
</dbReference>
<dbReference type="InterPro" id="IPR001647">
    <property type="entry name" value="HTH_TetR"/>
</dbReference>
<keyword evidence="8" id="KW-1185">Reference proteome</keyword>
<dbReference type="RefSeq" id="WP_378307892.1">
    <property type="nucleotide sequence ID" value="NZ_JBHUKS010000017.1"/>
</dbReference>
<keyword evidence="2" id="KW-0805">Transcription regulation</keyword>
<dbReference type="Pfam" id="PF13977">
    <property type="entry name" value="TetR_C_6"/>
    <property type="match status" value="1"/>
</dbReference>
<accession>A0ABW5HBN9</accession>
<reference evidence="8" key="1">
    <citation type="journal article" date="2019" name="Int. J. Syst. Evol. Microbiol.">
        <title>The Global Catalogue of Microorganisms (GCM) 10K type strain sequencing project: providing services to taxonomists for standard genome sequencing and annotation.</title>
        <authorList>
            <consortium name="The Broad Institute Genomics Platform"/>
            <consortium name="The Broad Institute Genome Sequencing Center for Infectious Disease"/>
            <person name="Wu L."/>
            <person name="Ma J."/>
        </authorList>
    </citation>
    <scope>NUCLEOTIDE SEQUENCE [LARGE SCALE GENOMIC DNA]</scope>
    <source>
        <strain evidence="8">CGMCC 4.7641</strain>
    </source>
</reference>
<dbReference type="InterPro" id="IPR050109">
    <property type="entry name" value="HTH-type_TetR-like_transc_reg"/>
</dbReference>
<keyword evidence="4" id="KW-0804">Transcription</keyword>
<dbReference type="Proteomes" id="UP001597483">
    <property type="component" value="Unassembled WGS sequence"/>
</dbReference>
<gene>
    <name evidence="7" type="ORF">ACFSVL_24575</name>
</gene>
<dbReference type="PANTHER" id="PTHR30055">
    <property type="entry name" value="HTH-TYPE TRANSCRIPTIONAL REGULATOR RUTR"/>
    <property type="match status" value="1"/>
</dbReference>
<feature type="domain" description="HTH tetR-type" evidence="6">
    <location>
        <begin position="8"/>
        <end position="68"/>
    </location>
</feature>
<evidence type="ECO:0000259" key="6">
    <source>
        <dbReference type="PROSITE" id="PS50977"/>
    </source>
</evidence>
<keyword evidence="3 5" id="KW-0238">DNA-binding</keyword>
<dbReference type="PANTHER" id="PTHR30055:SF228">
    <property type="entry name" value="TRANSCRIPTIONAL REGULATOR-RELATED"/>
    <property type="match status" value="1"/>
</dbReference>
<dbReference type="InterPro" id="IPR036271">
    <property type="entry name" value="Tet_transcr_reg_TetR-rel_C_sf"/>
</dbReference>
<dbReference type="EMBL" id="JBHUKS010000017">
    <property type="protein sequence ID" value="MFD2470588.1"/>
    <property type="molecule type" value="Genomic_DNA"/>
</dbReference>
<keyword evidence="1" id="KW-0678">Repressor</keyword>
<dbReference type="SUPFAM" id="SSF48498">
    <property type="entry name" value="Tetracyclin repressor-like, C-terminal domain"/>
    <property type="match status" value="1"/>
</dbReference>
<evidence type="ECO:0000256" key="4">
    <source>
        <dbReference type="ARBA" id="ARBA00023163"/>
    </source>
</evidence>
<evidence type="ECO:0000256" key="3">
    <source>
        <dbReference type="ARBA" id="ARBA00023125"/>
    </source>
</evidence>
<evidence type="ECO:0000313" key="8">
    <source>
        <dbReference type="Proteomes" id="UP001597483"/>
    </source>
</evidence>
<evidence type="ECO:0000256" key="1">
    <source>
        <dbReference type="ARBA" id="ARBA00022491"/>
    </source>
</evidence>